<feature type="non-terminal residue" evidence="1">
    <location>
        <position position="51"/>
    </location>
</feature>
<dbReference type="EMBL" id="ML212647">
    <property type="protein sequence ID" value="TFK78294.1"/>
    <property type="molecule type" value="Genomic_DNA"/>
</dbReference>
<evidence type="ECO:0000313" key="1">
    <source>
        <dbReference type="EMBL" id="TFK78294.1"/>
    </source>
</evidence>
<keyword evidence="2" id="KW-1185">Reference proteome</keyword>
<dbReference type="InParanoid" id="A0A5C3NM57"/>
<reference evidence="1 2" key="1">
    <citation type="journal article" date="2019" name="Nat. Ecol. Evol.">
        <title>Megaphylogeny resolves global patterns of mushroom evolution.</title>
        <authorList>
            <person name="Varga T."/>
            <person name="Krizsan K."/>
            <person name="Foldi C."/>
            <person name="Dima B."/>
            <person name="Sanchez-Garcia M."/>
            <person name="Sanchez-Ramirez S."/>
            <person name="Szollosi G.J."/>
            <person name="Szarkandi J.G."/>
            <person name="Papp V."/>
            <person name="Albert L."/>
            <person name="Andreopoulos W."/>
            <person name="Angelini C."/>
            <person name="Antonin V."/>
            <person name="Barry K.W."/>
            <person name="Bougher N.L."/>
            <person name="Buchanan P."/>
            <person name="Buyck B."/>
            <person name="Bense V."/>
            <person name="Catcheside P."/>
            <person name="Chovatia M."/>
            <person name="Cooper J."/>
            <person name="Damon W."/>
            <person name="Desjardin D."/>
            <person name="Finy P."/>
            <person name="Geml J."/>
            <person name="Haridas S."/>
            <person name="Hughes K."/>
            <person name="Justo A."/>
            <person name="Karasinski D."/>
            <person name="Kautmanova I."/>
            <person name="Kiss B."/>
            <person name="Kocsube S."/>
            <person name="Kotiranta H."/>
            <person name="LaButti K.M."/>
            <person name="Lechner B.E."/>
            <person name="Liimatainen K."/>
            <person name="Lipzen A."/>
            <person name="Lukacs Z."/>
            <person name="Mihaltcheva S."/>
            <person name="Morgado L.N."/>
            <person name="Niskanen T."/>
            <person name="Noordeloos M.E."/>
            <person name="Ohm R.A."/>
            <person name="Ortiz-Santana B."/>
            <person name="Ovrebo C."/>
            <person name="Racz N."/>
            <person name="Riley R."/>
            <person name="Savchenko A."/>
            <person name="Shiryaev A."/>
            <person name="Soop K."/>
            <person name="Spirin V."/>
            <person name="Szebenyi C."/>
            <person name="Tomsovsky M."/>
            <person name="Tulloss R.E."/>
            <person name="Uehling J."/>
            <person name="Grigoriev I.V."/>
            <person name="Vagvolgyi C."/>
            <person name="Papp T."/>
            <person name="Martin F.M."/>
            <person name="Miettinen O."/>
            <person name="Hibbett D.S."/>
            <person name="Nagy L.G."/>
        </authorList>
    </citation>
    <scope>NUCLEOTIDE SEQUENCE [LARGE SCALE GENOMIC DNA]</scope>
    <source>
        <strain evidence="1 2">HHB13444</strain>
    </source>
</reference>
<protein>
    <submittedName>
        <fullName evidence="1">Uncharacterized protein</fullName>
    </submittedName>
</protein>
<accession>A0A5C3NM57</accession>
<sequence>MNNFVSGAGCFRRTEPCAWLVISTARSGALTAYIPSRKRDRRRRRYSEARN</sequence>
<name>A0A5C3NM57_9APHY</name>
<dbReference type="Proteomes" id="UP000308197">
    <property type="component" value="Unassembled WGS sequence"/>
</dbReference>
<organism evidence="1 2">
    <name type="scientific">Polyporus arcularius HHB13444</name>
    <dbReference type="NCBI Taxonomy" id="1314778"/>
    <lineage>
        <taxon>Eukaryota</taxon>
        <taxon>Fungi</taxon>
        <taxon>Dikarya</taxon>
        <taxon>Basidiomycota</taxon>
        <taxon>Agaricomycotina</taxon>
        <taxon>Agaricomycetes</taxon>
        <taxon>Polyporales</taxon>
        <taxon>Polyporaceae</taxon>
        <taxon>Polyporus</taxon>
    </lineage>
</organism>
<gene>
    <name evidence="1" type="ORF">K466DRAFT_592845</name>
</gene>
<evidence type="ECO:0000313" key="2">
    <source>
        <dbReference type="Proteomes" id="UP000308197"/>
    </source>
</evidence>
<proteinExistence type="predicted"/>
<dbReference type="AlphaFoldDB" id="A0A5C3NM57"/>